<accession>A0A6S6TME9</accession>
<protein>
    <submittedName>
        <fullName evidence="7">Polysaccharide biosynthesis protein</fullName>
    </submittedName>
</protein>
<organism evidence="7">
    <name type="scientific">uncultured Aureispira sp</name>
    <dbReference type="NCBI Taxonomy" id="1331704"/>
    <lineage>
        <taxon>Bacteria</taxon>
        <taxon>Pseudomonadati</taxon>
        <taxon>Bacteroidota</taxon>
        <taxon>Saprospiria</taxon>
        <taxon>Saprospirales</taxon>
        <taxon>Saprospiraceae</taxon>
        <taxon>Aureispira</taxon>
        <taxon>environmental samples</taxon>
    </lineage>
</organism>
<evidence type="ECO:0000256" key="6">
    <source>
        <dbReference type="SAM" id="Phobius"/>
    </source>
</evidence>
<feature type="transmembrane region" description="Helical" evidence="6">
    <location>
        <begin position="120"/>
        <end position="143"/>
    </location>
</feature>
<feature type="transmembrane region" description="Helical" evidence="6">
    <location>
        <begin position="348"/>
        <end position="368"/>
    </location>
</feature>
<dbReference type="GO" id="GO:0005886">
    <property type="term" value="C:plasma membrane"/>
    <property type="evidence" value="ECO:0007669"/>
    <property type="project" value="UniProtKB-SubCell"/>
</dbReference>
<evidence type="ECO:0000256" key="1">
    <source>
        <dbReference type="ARBA" id="ARBA00004651"/>
    </source>
</evidence>
<keyword evidence="5 6" id="KW-0472">Membrane</keyword>
<dbReference type="EMBL" id="CACVAQ010000337">
    <property type="protein sequence ID" value="CAA6824041.1"/>
    <property type="molecule type" value="Genomic_DNA"/>
</dbReference>
<proteinExistence type="predicted"/>
<feature type="transmembrane region" description="Helical" evidence="6">
    <location>
        <begin position="410"/>
        <end position="432"/>
    </location>
</feature>
<feature type="transmembrane region" description="Helical" evidence="6">
    <location>
        <begin position="444"/>
        <end position="462"/>
    </location>
</feature>
<evidence type="ECO:0000256" key="5">
    <source>
        <dbReference type="ARBA" id="ARBA00023136"/>
    </source>
</evidence>
<feature type="transmembrane region" description="Helical" evidence="6">
    <location>
        <begin position="380"/>
        <end position="404"/>
    </location>
</feature>
<feature type="transmembrane region" description="Helical" evidence="6">
    <location>
        <begin position="85"/>
        <end position="108"/>
    </location>
</feature>
<feature type="transmembrane region" description="Helical" evidence="6">
    <location>
        <begin position="12"/>
        <end position="30"/>
    </location>
</feature>
<dbReference type="AlphaFoldDB" id="A0A6S6TME9"/>
<evidence type="ECO:0000256" key="3">
    <source>
        <dbReference type="ARBA" id="ARBA00022692"/>
    </source>
</evidence>
<reference evidence="7" key="1">
    <citation type="submission" date="2020-01" db="EMBL/GenBank/DDBJ databases">
        <authorList>
            <person name="Meier V. D."/>
            <person name="Meier V D."/>
        </authorList>
    </citation>
    <scope>NUCLEOTIDE SEQUENCE</scope>
    <source>
        <strain evidence="7">HLG_WM_MAG_10</strain>
    </source>
</reference>
<evidence type="ECO:0000256" key="4">
    <source>
        <dbReference type="ARBA" id="ARBA00022989"/>
    </source>
</evidence>
<keyword evidence="3 6" id="KW-0812">Transmembrane</keyword>
<sequence length="508" mass="57273">MSLLKKLAGETALYGLSSILGRLLTFVFLTPFLTQIFNDDRAQMGIQTDVYAWAAFLMIVFTYRMETAFFRFGSKKEDRARAYKTATSMVVGTTSLFVLVLIAFSGPISEQLGYPEHSNYIIWFAFILGFDALVAIPFAMLRLEGKALKFALVKLTNLFVHLGFVFTFLYILPNYYPQYFDPTMGIGYVFIANLLASGVTFLLLLPTYWYKTAKEAAEKPVVFDKVLLRKMLLYSMPLVLAGFAGIINEVLDRILLKAYLIGDSKEVLGQLGVYGACYKIAIFMNLFTQAFNYAAEPFFFRNADKAYSKPLYANIAFLFTLIGTIGFLGIMLFMDIVQFFVASNYREGLIIVPILLLANLCLGLYYNLAIWFKLSDQTKYGGFIAVIGATITIIGNIVLIPFMIQLGYPGYLGSAWATLLCYAVMVLIAYFLGQKHYPIPYPMVRMFSYIATVVVIYLVYAWGIQPYLMPNTLLSYLVSSLLVLGYLVVIFIVDGKRIKVMLKQVPSK</sequence>
<keyword evidence="4 6" id="KW-1133">Transmembrane helix</keyword>
<feature type="transmembrane region" description="Helical" evidence="6">
    <location>
        <begin position="315"/>
        <end position="342"/>
    </location>
</feature>
<comment type="subcellular location">
    <subcellularLocation>
        <location evidence="1">Cell membrane</location>
        <topology evidence="1">Multi-pass membrane protein</topology>
    </subcellularLocation>
</comment>
<gene>
    <name evidence="7" type="ORF">HELGO_WM47693</name>
</gene>
<dbReference type="InterPro" id="IPR050833">
    <property type="entry name" value="Poly_Biosynth_Transport"/>
</dbReference>
<evidence type="ECO:0000313" key="7">
    <source>
        <dbReference type="EMBL" id="CAA6824041.1"/>
    </source>
</evidence>
<feature type="transmembrane region" description="Helical" evidence="6">
    <location>
        <begin position="271"/>
        <end position="294"/>
    </location>
</feature>
<feature type="transmembrane region" description="Helical" evidence="6">
    <location>
        <begin position="155"/>
        <end position="173"/>
    </location>
</feature>
<feature type="transmembrane region" description="Helical" evidence="6">
    <location>
        <begin position="50"/>
        <end position="73"/>
    </location>
</feature>
<feature type="transmembrane region" description="Helical" evidence="6">
    <location>
        <begin position="231"/>
        <end position="251"/>
    </location>
</feature>
<evidence type="ECO:0000256" key="2">
    <source>
        <dbReference type="ARBA" id="ARBA00022475"/>
    </source>
</evidence>
<dbReference type="PANTHER" id="PTHR30250">
    <property type="entry name" value="PST FAMILY PREDICTED COLANIC ACID TRANSPORTER"/>
    <property type="match status" value="1"/>
</dbReference>
<name>A0A6S6TME9_9BACT</name>
<dbReference type="PANTHER" id="PTHR30250:SF11">
    <property type="entry name" value="O-ANTIGEN TRANSPORTER-RELATED"/>
    <property type="match status" value="1"/>
</dbReference>
<keyword evidence="2" id="KW-1003">Cell membrane</keyword>
<feature type="transmembrane region" description="Helical" evidence="6">
    <location>
        <begin position="474"/>
        <end position="493"/>
    </location>
</feature>
<feature type="transmembrane region" description="Helical" evidence="6">
    <location>
        <begin position="185"/>
        <end position="210"/>
    </location>
</feature>